<organism evidence="1 2">
    <name type="scientific">Vibrio cholerae</name>
    <dbReference type="NCBI Taxonomy" id="666"/>
    <lineage>
        <taxon>Bacteria</taxon>
        <taxon>Pseudomonadati</taxon>
        <taxon>Pseudomonadota</taxon>
        <taxon>Gammaproteobacteria</taxon>
        <taxon>Vibrionales</taxon>
        <taxon>Vibrionaceae</taxon>
        <taxon>Vibrio</taxon>
    </lineage>
</organism>
<name>A0A655NWN6_VIBCL</name>
<dbReference type="Proteomes" id="UP000044806">
    <property type="component" value="Unassembled WGS sequence"/>
</dbReference>
<gene>
    <name evidence="1" type="ORF">ERS013165_00328</name>
</gene>
<protein>
    <submittedName>
        <fullName evidence="1">Uncharacterized protein</fullName>
    </submittedName>
</protein>
<dbReference type="EMBL" id="CWOW01000001">
    <property type="protein sequence ID" value="CRZ83954.1"/>
    <property type="molecule type" value="Genomic_DNA"/>
</dbReference>
<sequence length="109" mass="12462">MLREILRKRLETKLIAKATTGATTISTKESCQLFQNIKVSKPIMLAPSRTILTNARLVAPATCSESYVMRDNKPPVDSWSKKRTGMCIKWLNRRRRICITTLPDTQLKQ</sequence>
<proteinExistence type="predicted"/>
<reference evidence="1 2" key="1">
    <citation type="submission" date="2015-07" db="EMBL/GenBank/DDBJ databases">
        <authorList>
            <consortium name="Pathogen Informatics"/>
        </authorList>
    </citation>
    <scope>NUCLEOTIDE SEQUENCE [LARGE SCALE GENOMIC DNA]</scope>
    <source>
        <strain evidence="1 2">A51</strain>
    </source>
</reference>
<evidence type="ECO:0000313" key="2">
    <source>
        <dbReference type="Proteomes" id="UP000044806"/>
    </source>
</evidence>
<dbReference type="AlphaFoldDB" id="A0A655NWN6"/>
<accession>A0A655NWN6</accession>
<evidence type="ECO:0000313" key="1">
    <source>
        <dbReference type="EMBL" id="CRZ83954.1"/>
    </source>
</evidence>